<evidence type="ECO:0000313" key="2">
    <source>
        <dbReference type="Proteomes" id="UP000887569"/>
    </source>
</evidence>
<dbReference type="AlphaFoldDB" id="A0A915AJM3"/>
<name>A0A915AJM3_PARUN</name>
<dbReference type="Proteomes" id="UP000887569">
    <property type="component" value="Unplaced"/>
</dbReference>
<protein>
    <submittedName>
        <fullName evidence="3">Uncharacterized protein</fullName>
    </submittedName>
</protein>
<reference evidence="3" key="1">
    <citation type="submission" date="2022-11" db="UniProtKB">
        <authorList>
            <consortium name="WormBaseParasite"/>
        </authorList>
    </citation>
    <scope>IDENTIFICATION</scope>
</reference>
<evidence type="ECO:0000313" key="3">
    <source>
        <dbReference type="WBParaSite" id="PgR007_g128_t01"/>
    </source>
</evidence>
<proteinExistence type="predicted"/>
<feature type="region of interest" description="Disordered" evidence="1">
    <location>
        <begin position="77"/>
        <end position="127"/>
    </location>
</feature>
<organism evidence="2 3">
    <name type="scientific">Parascaris univalens</name>
    <name type="common">Nematode worm</name>
    <dbReference type="NCBI Taxonomy" id="6257"/>
    <lineage>
        <taxon>Eukaryota</taxon>
        <taxon>Metazoa</taxon>
        <taxon>Ecdysozoa</taxon>
        <taxon>Nematoda</taxon>
        <taxon>Chromadorea</taxon>
        <taxon>Rhabditida</taxon>
        <taxon>Spirurina</taxon>
        <taxon>Ascaridomorpha</taxon>
        <taxon>Ascaridoidea</taxon>
        <taxon>Ascarididae</taxon>
        <taxon>Parascaris</taxon>
    </lineage>
</organism>
<sequence length="127" mass="14300">RRRKTINKEKVERLKYFGTRLVRSQQEYFNSISSLHQIPNVPAAMPIAAQSGESSPKPPLLYERLLPFMAKRRLESRTSLTNSHHKPTYETSGVLISQQASDPVGSSSQRRLTVNVVSPSSVADQNH</sequence>
<feature type="compositionally biased region" description="Polar residues" evidence="1">
    <location>
        <begin position="89"/>
        <end position="127"/>
    </location>
</feature>
<dbReference type="WBParaSite" id="PgR007_g128_t01">
    <property type="protein sequence ID" value="PgR007_g128_t01"/>
    <property type="gene ID" value="PgR007_g128"/>
</dbReference>
<evidence type="ECO:0000256" key="1">
    <source>
        <dbReference type="SAM" id="MobiDB-lite"/>
    </source>
</evidence>
<accession>A0A915AJM3</accession>
<keyword evidence="2" id="KW-1185">Reference proteome</keyword>